<accession>A0A1J4JQW9</accession>
<sequence>MFHHNISTNTCNMEKNTCNMEKNTCNMKKNTCNMEKNTCNMEKNTYNMEKNTCNMGKNTCNYKNIKSIKLNEMEGICVNLQSRFFINKNLVCYMIFGTLIHGMSKRGTKVKVNIIS</sequence>
<comment type="caution">
    <text evidence="1">The sequence shown here is derived from an EMBL/GenBank/DDBJ whole genome shotgun (WGS) entry which is preliminary data.</text>
</comment>
<organism evidence="1 2">
    <name type="scientific">Tritrichomonas foetus</name>
    <dbReference type="NCBI Taxonomy" id="1144522"/>
    <lineage>
        <taxon>Eukaryota</taxon>
        <taxon>Metamonada</taxon>
        <taxon>Parabasalia</taxon>
        <taxon>Tritrichomonadida</taxon>
        <taxon>Tritrichomonadidae</taxon>
        <taxon>Tritrichomonas</taxon>
    </lineage>
</organism>
<keyword evidence="2" id="KW-1185">Reference proteome</keyword>
<dbReference type="EMBL" id="MLAK01000904">
    <property type="protein sequence ID" value="OHT01575.1"/>
    <property type="molecule type" value="Genomic_DNA"/>
</dbReference>
<dbReference type="VEuPathDB" id="TrichDB:TRFO_07453"/>
<dbReference type="Proteomes" id="UP000179807">
    <property type="component" value="Unassembled WGS sequence"/>
</dbReference>
<dbReference type="RefSeq" id="XP_068354711.1">
    <property type="nucleotide sequence ID" value="XM_068493691.1"/>
</dbReference>
<reference evidence="1" key="1">
    <citation type="submission" date="2016-10" db="EMBL/GenBank/DDBJ databases">
        <authorList>
            <person name="Benchimol M."/>
            <person name="Almeida L.G."/>
            <person name="Vasconcelos A.T."/>
            <person name="Perreira-Neves A."/>
            <person name="Rosa I.A."/>
            <person name="Tasca T."/>
            <person name="Bogo M.R."/>
            <person name="de Souza W."/>
        </authorList>
    </citation>
    <scope>NUCLEOTIDE SEQUENCE [LARGE SCALE GENOMIC DNA]</scope>
    <source>
        <strain evidence="1">K</strain>
    </source>
</reference>
<gene>
    <name evidence="1" type="ORF">TRFO_07453</name>
</gene>
<dbReference type="GeneID" id="94828395"/>
<evidence type="ECO:0000313" key="2">
    <source>
        <dbReference type="Proteomes" id="UP000179807"/>
    </source>
</evidence>
<evidence type="ECO:0000313" key="1">
    <source>
        <dbReference type="EMBL" id="OHT01575.1"/>
    </source>
</evidence>
<dbReference type="AlphaFoldDB" id="A0A1J4JQW9"/>
<protein>
    <submittedName>
        <fullName evidence="1">Uncharacterized protein</fullName>
    </submittedName>
</protein>
<proteinExistence type="predicted"/>
<name>A0A1J4JQW9_9EUKA</name>